<dbReference type="VEuPathDB" id="TriTrypDB:LDHU3_12.1210"/>
<dbReference type="VEuPathDB" id="TriTrypDB:LDHU3_12.1270"/>
<dbReference type="PROSITE" id="PS51318">
    <property type="entry name" value="TAT"/>
    <property type="match status" value="1"/>
</dbReference>
<dbReference type="VEuPathDB" id="TriTrypDB:LdCL_120013500"/>
<dbReference type="PANTHER" id="PTHR48056">
    <property type="entry name" value="LRR RECEPTOR-LIKE SERINE/THREONINE-PROTEIN KINASE-RELATED"/>
    <property type="match status" value="1"/>
</dbReference>
<evidence type="ECO:0000256" key="2">
    <source>
        <dbReference type="ARBA" id="ARBA00022737"/>
    </source>
</evidence>
<evidence type="ECO:0000313" key="4">
    <source>
        <dbReference type="EMBL" id="TPP53906.1"/>
    </source>
</evidence>
<dbReference type="EMBL" id="RHLC01000046">
    <property type="protein sequence ID" value="TPP53906.1"/>
    <property type="molecule type" value="Genomic_DNA"/>
</dbReference>
<feature type="signal peptide" evidence="3">
    <location>
        <begin position="1"/>
        <end position="19"/>
    </location>
</feature>
<dbReference type="InterPro" id="IPR032675">
    <property type="entry name" value="LRR_dom_sf"/>
</dbReference>
<dbReference type="InterPro" id="IPR050647">
    <property type="entry name" value="Plant_LRR-RLKs"/>
</dbReference>
<evidence type="ECO:0000313" key="5">
    <source>
        <dbReference type="Proteomes" id="UP000318447"/>
    </source>
</evidence>
<reference evidence="5" key="1">
    <citation type="submission" date="2019-02" db="EMBL/GenBank/DDBJ databases">
        <title>FDA dAtabase for Regulatory Grade micrObial Sequences (FDA-ARGOS): Supporting development and validation of Infectious Disease Dx tests.</title>
        <authorList>
            <person name="Duncan R."/>
            <person name="Fisher C."/>
            <person name="Tallon L."/>
            <person name="Sadzewicz L."/>
            <person name="Sengamalay N."/>
            <person name="Ott S."/>
            <person name="Godinez A."/>
            <person name="Nagaraj S."/>
            <person name="Vavikolanu K."/>
            <person name="Nadendla S."/>
            <person name="Aluvathingal J."/>
            <person name="Sichtig H."/>
        </authorList>
    </citation>
    <scope>NUCLEOTIDE SEQUENCE [LARGE SCALE GENOMIC DNA]</scope>
    <source>
        <strain evidence="5">FDAARGOS_361</strain>
    </source>
</reference>
<dbReference type="AlphaFoldDB" id="A0A504XZJ9"/>
<dbReference type="VEuPathDB" id="TriTrypDB:LdCL_120018000"/>
<comment type="caution">
    <text evidence="4">The sequence shown here is derived from an EMBL/GenBank/DDBJ whole genome shotgun (WGS) entry which is preliminary data.</text>
</comment>
<dbReference type="Proteomes" id="UP000318447">
    <property type="component" value="Unassembled WGS sequence"/>
</dbReference>
<name>A0A504XZJ9_LEIDO</name>
<dbReference type="PANTHER" id="PTHR48056:SF64">
    <property type="entry name" value="PROMASTIGOTE SURFACE ANTIGEN PROTEIN PSA"/>
    <property type="match status" value="1"/>
</dbReference>
<dbReference type="VEuPathDB" id="TriTrypDB:LDHU3_12.1240"/>
<keyword evidence="2" id="KW-0677">Repeat</keyword>
<protein>
    <submittedName>
        <fullName evidence="4">Uncharacterized protein</fullName>
    </submittedName>
</protein>
<dbReference type="SUPFAM" id="SSF52058">
    <property type="entry name" value="L domain-like"/>
    <property type="match status" value="1"/>
</dbReference>
<evidence type="ECO:0000256" key="1">
    <source>
        <dbReference type="ARBA" id="ARBA00022614"/>
    </source>
</evidence>
<feature type="chain" id="PRO_5021293496" evidence="3">
    <location>
        <begin position="20"/>
        <end position="706"/>
    </location>
</feature>
<keyword evidence="3" id="KW-0732">Signal</keyword>
<keyword evidence="1" id="KW-0433">Leucine-rich repeat</keyword>
<organism evidence="4 5">
    <name type="scientific">Leishmania donovani</name>
    <dbReference type="NCBI Taxonomy" id="5661"/>
    <lineage>
        <taxon>Eukaryota</taxon>
        <taxon>Discoba</taxon>
        <taxon>Euglenozoa</taxon>
        <taxon>Kinetoplastea</taxon>
        <taxon>Metakinetoplastina</taxon>
        <taxon>Trypanosomatida</taxon>
        <taxon>Trypanosomatidae</taxon>
        <taxon>Leishmaniinae</taxon>
        <taxon>Leishmania</taxon>
    </lineage>
</organism>
<dbReference type="VEuPathDB" id="TriTrypDB:LdBPK_311490.1"/>
<evidence type="ECO:0000256" key="3">
    <source>
        <dbReference type="SAM" id="SignalP"/>
    </source>
</evidence>
<proteinExistence type="predicted"/>
<sequence length="706" mass="74388">MALCVRRLVLAATLAAVVALLLCTSSAPVARAAGKDDFTPEQRTNTLKVLQAFGRAIPELGKKWIGNDFCAWEYIKCYSSAVSLWMDSVDYAGTLPEMPAGVDYKHVVITQLDFSAKGQRLSGTLPASWSSMTSLMSLWLEGCERVTGTLPASWSSMKALSSLNLHGTQVSGSLPPQWSSMTSLATLSLRLTKVSGSLPPQWSSMASLTLLDLQGAKVSGSLPSEWREMKSAEVLQLQDCDLSGSLPSSWSAMPKLREVLLSGNHFCGCVPQSWTSTQRIAVTIEDEHKGRNCKLENKCRQAAPTTTATPTATPTLAPETECEVDGCEVCEGDSAARCARCREGYFLTSEKTCRANGDGGVAAGRRDSTHRWSCALCCEALVSVPSLPCRRNRAATTAATLPRRTVPPDADAGVEAYRHRVARRADIGGGGRRRRAAATPSPRRALLCFVVRDPVVCAVARPRTPTLPCPAYASSPLLWEVRAHAPPSGFARSWLVKGRAVPSTVGAGELLAARSLDLTFSALHELLGDAQRCDRVARTFMPAAGLHRAGGMAFSARATATAAGCEAAAPAACARLTAELSAWSGADDTHVGCGGPHGWTADPRSRPAACPCALPRLTVGWLGTCSSSAPAPPARLRRLCEAREVGGSVSAQTASCDAPADSRHAVHHRPSESVAYVPVRLHAALAVACGLADPAAAPACSPTAAA</sequence>
<accession>A0A504XZJ9</accession>
<dbReference type="InterPro" id="IPR006311">
    <property type="entry name" value="TAT_signal"/>
</dbReference>
<dbReference type="Gene3D" id="3.80.10.10">
    <property type="entry name" value="Ribonuclease Inhibitor"/>
    <property type="match status" value="1"/>
</dbReference>
<gene>
    <name evidence="4" type="ORF">CGC21_27425</name>
</gene>